<dbReference type="Pfam" id="PF15570">
    <property type="entry name" value="Imm43"/>
    <property type="match status" value="1"/>
</dbReference>
<dbReference type="AlphaFoldDB" id="A0A0K9FBC4"/>
<gene>
    <name evidence="2" type="ORF">ACZ11_04465</name>
</gene>
<name>A0A0K9FBC4_9BACI</name>
<evidence type="ECO:0000313" key="3">
    <source>
        <dbReference type="Proteomes" id="UP000037326"/>
    </source>
</evidence>
<reference evidence="3" key="1">
    <citation type="submission" date="2015-07" db="EMBL/GenBank/DDBJ databases">
        <authorList>
            <consortium name="Consortium for Microbial Forensics and Genomics (microFORGE)"/>
            <person name="Knight B.M."/>
            <person name="Roberts D.P."/>
            <person name="Lin D."/>
            <person name="Hari K."/>
            <person name="Fletcher J."/>
            <person name="Melcher U."/>
            <person name="Blagden T."/>
            <person name="Winegar R.A."/>
        </authorList>
    </citation>
    <scope>NUCLEOTIDE SEQUENCE [LARGE SCALE GENOMIC DNA]</scope>
    <source>
        <strain evidence="3">DSM 23493</strain>
    </source>
</reference>
<evidence type="ECO:0000259" key="1">
    <source>
        <dbReference type="Pfam" id="PF15570"/>
    </source>
</evidence>
<evidence type="ECO:0000313" key="2">
    <source>
        <dbReference type="EMBL" id="KMY31493.1"/>
    </source>
</evidence>
<dbReference type="EMBL" id="LFXJ01000005">
    <property type="protein sequence ID" value="KMY31493.1"/>
    <property type="molecule type" value="Genomic_DNA"/>
</dbReference>
<proteinExistence type="predicted"/>
<dbReference type="Proteomes" id="UP000037326">
    <property type="component" value="Unassembled WGS sequence"/>
</dbReference>
<dbReference type="OrthoDB" id="2739107at2"/>
<organism evidence="2 3">
    <name type="scientific">Lysinibacillus xylanilyticus</name>
    <dbReference type="NCBI Taxonomy" id="582475"/>
    <lineage>
        <taxon>Bacteria</taxon>
        <taxon>Bacillati</taxon>
        <taxon>Bacillota</taxon>
        <taxon>Bacilli</taxon>
        <taxon>Bacillales</taxon>
        <taxon>Bacillaceae</taxon>
        <taxon>Lysinibacillus</taxon>
    </lineage>
</organism>
<accession>A0A0K9FBC4</accession>
<sequence length="204" mass="24278">MENIYAIFKKKEKSCPTLLEGILHTEFFEKDPFEARKSDAGEWRTTKNIKTELPKELWFVSKDRNYAFDLRWDSQGFFITSEFLNLLLKFGINNFQYTKLHMVNRQNESISSKEYYYVRFYDRLEDVIDMEKSNIEFYRQDGSIKKIWDLQLKKSNTLSDVFLINNTSLSSILFCSEEFKKEAEKLKLKGIAFVPSNEADVYKP</sequence>
<dbReference type="InterPro" id="IPR029079">
    <property type="entry name" value="Imm43"/>
</dbReference>
<dbReference type="GeneID" id="96597558"/>
<feature type="domain" description="Immunity protein 43" evidence="1">
    <location>
        <begin position="9"/>
        <end position="199"/>
    </location>
</feature>
<dbReference type="RefSeq" id="WP_049664099.1">
    <property type="nucleotide sequence ID" value="NZ_LFXJ01000005.1"/>
</dbReference>
<protein>
    <recommendedName>
        <fullName evidence="1">Immunity protein 43 domain-containing protein</fullName>
    </recommendedName>
</protein>
<dbReference type="PATRIC" id="fig|582475.4.peg.315"/>
<comment type="caution">
    <text evidence="2">The sequence shown here is derived from an EMBL/GenBank/DDBJ whole genome shotgun (WGS) entry which is preliminary data.</text>
</comment>